<dbReference type="GO" id="GO:0000166">
    <property type="term" value="F:nucleotide binding"/>
    <property type="evidence" value="ECO:0007669"/>
    <property type="project" value="UniProtKB-KW"/>
</dbReference>
<dbReference type="EMBL" id="CAKLCB010000275">
    <property type="protein sequence ID" value="CAH0518979.1"/>
    <property type="molecule type" value="Genomic_DNA"/>
</dbReference>
<dbReference type="Proteomes" id="UP001160483">
    <property type="component" value="Unassembled WGS sequence"/>
</dbReference>
<dbReference type="PANTHER" id="PTHR12486">
    <property type="entry name" value="APRATAXIN-RELATED"/>
    <property type="match status" value="1"/>
</dbReference>
<dbReference type="PANTHER" id="PTHR12486:SF5">
    <property type="entry name" value="ADENOSINE 5'-MONOPHOSPHORAMIDASE HINT3"/>
    <property type="match status" value="1"/>
</dbReference>
<dbReference type="Proteomes" id="UP001158986">
    <property type="component" value="Unassembled WGS sequence"/>
</dbReference>
<organism evidence="5 8">
    <name type="scientific">Peronospora belbahrii</name>
    <dbReference type="NCBI Taxonomy" id="622444"/>
    <lineage>
        <taxon>Eukaryota</taxon>
        <taxon>Sar</taxon>
        <taxon>Stramenopiles</taxon>
        <taxon>Oomycota</taxon>
        <taxon>Peronosporomycetes</taxon>
        <taxon>Peronosporales</taxon>
        <taxon>Peronosporaceae</taxon>
        <taxon>Peronospora</taxon>
    </lineage>
</organism>
<dbReference type="SUPFAM" id="SSF54197">
    <property type="entry name" value="HIT-like"/>
    <property type="match status" value="1"/>
</dbReference>
<evidence type="ECO:0000256" key="2">
    <source>
        <dbReference type="ARBA" id="ARBA00022801"/>
    </source>
</evidence>
<name>A0AAU9KZG5_9STRA</name>
<evidence type="ECO:0000313" key="5">
    <source>
        <dbReference type="EMBL" id="CAH0478323.1"/>
    </source>
</evidence>
<gene>
    <name evidence="6" type="ORF">PBS001_LOCUS5524</name>
    <name evidence="5" type="ORF">PBS003_LOCUS5024</name>
</gene>
<keyword evidence="7" id="KW-1185">Reference proteome</keyword>
<dbReference type="InterPro" id="IPR036265">
    <property type="entry name" value="HIT-like_sf"/>
</dbReference>
<dbReference type="EMBL" id="CAKKTJ010000228">
    <property type="protein sequence ID" value="CAH0478323.1"/>
    <property type="molecule type" value="Genomic_DNA"/>
</dbReference>
<evidence type="ECO:0000313" key="8">
    <source>
        <dbReference type="Proteomes" id="UP001160483"/>
    </source>
</evidence>
<dbReference type="Pfam" id="PF11969">
    <property type="entry name" value="DcpS_C"/>
    <property type="match status" value="1"/>
</dbReference>
<protein>
    <recommendedName>
        <fullName evidence="4">HIT domain-containing protein</fullName>
    </recommendedName>
</protein>
<reference evidence="5 7" key="1">
    <citation type="submission" date="2021-11" db="EMBL/GenBank/DDBJ databases">
        <authorList>
            <person name="Islam A."/>
            <person name="Islam S."/>
            <person name="Flora M.S."/>
            <person name="Rahman M."/>
            <person name="Ziaur R.M."/>
            <person name="Epstein J.H."/>
            <person name="Hassan M."/>
            <person name="Klassen M."/>
            <person name="Woodard K."/>
            <person name="Webb A."/>
            <person name="Webby R.J."/>
            <person name="El Zowalaty M.E."/>
        </authorList>
    </citation>
    <scope>NUCLEOTIDE SEQUENCE</scope>
    <source>
        <strain evidence="6">Pbs1</strain>
        <strain evidence="5">Pbs3</strain>
    </source>
</reference>
<proteinExistence type="predicted"/>
<dbReference type="PROSITE" id="PS51084">
    <property type="entry name" value="HIT_2"/>
    <property type="match status" value="1"/>
</dbReference>
<evidence type="ECO:0000313" key="7">
    <source>
        <dbReference type="Proteomes" id="UP001158986"/>
    </source>
</evidence>
<keyword evidence="2" id="KW-0378">Hydrolase</keyword>
<feature type="short sequence motif" description="Histidine triad motif" evidence="3">
    <location>
        <begin position="99"/>
        <end position="103"/>
    </location>
</feature>
<dbReference type="InterPro" id="IPR011146">
    <property type="entry name" value="HIT-like"/>
</dbReference>
<evidence type="ECO:0000259" key="4">
    <source>
        <dbReference type="PROSITE" id="PS51084"/>
    </source>
</evidence>
<dbReference type="GO" id="GO:0016787">
    <property type="term" value="F:hydrolase activity"/>
    <property type="evidence" value="ECO:0007669"/>
    <property type="project" value="UniProtKB-KW"/>
</dbReference>
<keyword evidence="1" id="KW-0547">Nucleotide-binding</keyword>
<feature type="domain" description="HIT" evidence="4">
    <location>
        <begin position="8"/>
        <end position="118"/>
    </location>
</feature>
<accession>A0AAU9KZG5</accession>
<dbReference type="AlphaFoldDB" id="A0AAU9KZG5"/>
<evidence type="ECO:0000256" key="3">
    <source>
        <dbReference type="PROSITE-ProRule" id="PRU00464"/>
    </source>
</evidence>
<evidence type="ECO:0000256" key="1">
    <source>
        <dbReference type="ARBA" id="ARBA00022741"/>
    </source>
</evidence>
<comment type="caution">
    <text evidence="5">The sequence shown here is derived from an EMBL/GenBank/DDBJ whole genome shotgun (WGS) entry which is preliminary data.</text>
</comment>
<evidence type="ECO:0000313" key="6">
    <source>
        <dbReference type="EMBL" id="CAH0518979.1"/>
    </source>
</evidence>
<dbReference type="Gene3D" id="3.30.428.10">
    <property type="entry name" value="HIT-like"/>
    <property type="match status" value="1"/>
</dbReference>
<sequence length="139" mass="16092">MKSIRICAFCCECFRRKNQIIYEDSLVLAIVDHMPKAKKHVLVIPHEHLSSVDSLTSAHTDLLEHMLITGKDILAKDGYIDKENREFGFHRSLFASIPHLHMHCFGLPFVPMWNRLRYTETIMPSYVRAENALAALRTK</sequence>